<feature type="compositionally biased region" description="Low complexity" evidence="1">
    <location>
        <begin position="290"/>
        <end position="307"/>
    </location>
</feature>
<gene>
    <name evidence="4" type="primary">LOC115632720</name>
</gene>
<evidence type="ECO:0000313" key="4">
    <source>
        <dbReference type="RefSeq" id="XP_030385826.1"/>
    </source>
</evidence>
<organism evidence="3 4">
    <name type="scientific">Drosophila lebanonensis</name>
    <name type="common">Fruit fly</name>
    <name type="synonym">Scaptodrosophila lebanonensis</name>
    <dbReference type="NCBI Taxonomy" id="7225"/>
    <lineage>
        <taxon>Eukaryota</taxon>
        <taxon>Metazoa</taxon>
        <taxon>Ecdysozoa</taxon>
        <taxon>Arthropoda</taxon>
        <taxon>Hexapoda</taxon>
        <taxon>Insecta</taxon>
        <taxon>Pterygota</taxon>
        <taxon>Neoptera</taxon>
        <taxon>Endopterygota</taxon>
        <taxon>Diptera</taxon>
        <taxon>Brachycera</taxon>
        <taxon>Muscomorpha</taxon>
        <taxon>Ephydroidea</taxon>
        <taxon>Drosophilidae</taxon>
        <taxon>Scaptodrosophila</taxon>
    </lineage>
</organism>
<dbReference type="AlphaFoldDB" id="A0A6J2UBH1"/>
<feature type="chain" id="PRO_5026938576" evidence="2">
    <location>
        <begin position="16"/>
        <end position="315"/>
    </location>
</feature>
<feature type="signal peptide" evidence="2">
    <location>
        <begin position="1"/>
        <end position="15"/>
    </location>
</feature>
<feature type="compositionally biased region" description="Basic and acidic residues" evidence="1">
    <location>
        <begin position="271"/>
        <end position="282"/>
    </location>
</feature>
<feature type="region of interest" description="Disordered" evidence="1">
    <location>
        <begin position="268"/>
        <end position="315"/>
    </location>
</feature>
<evidence type="ECO:0000256" key="2">
    <source>
        <dbReference type="SAM" id="SignalP"/>
    </source>
</evidence>
<dbReference type="RefSeq" id="XP_030385826.1">
    <property type="nucleotide sequence ID" value="XM_030529966.1"/>
</dbReference>
<evidence type="ECO:0000256" key="1">
    <source>
        <dbReference type="SAM" id="MobiDB-lite"/>
    </source>
</evidence>
<keyword evidence="3" id="KW-1185">Reference proteome</keyword>
<protein>
    <submittedName>
        <fullName evidence="4">Uncharacterized protein LOC115632720</fullName>
    </submittedName>
</protein>
<sequence>MYVYALFCLLALANANPLHSHVEPGSHIVIVTPQAQVHLEPALRYVHGLSPLARVAAPHHEETIVYVPAGTAASVLPVVDSVGSGRATGAAIAPDTKQIEQIGQNIEQIQQQVQQGAESWGGQFSDASNAAAAAAAAAGAGFFPSFYPPSGNIKKEEQKLKTEKIELIETPANTQPLLTATEARHFYTLPQVYHTPVVDVVHAPVYLTPISAIRARSIQPEQSIELKAEEPQLEQPLEPQLKLQPLQQKAEFAGRLLEANALKQELQNSEIAKEPVKEEAKPQNEPLIKAALAEPLEQQQQQPQPAESIPLAPQA</sequence>
<name>A0A6J2UBH1_DROLE</name>
<keyword evidence="2" id="KW-0732">Signal</keyword>
<reference evidence="4" key="1">
    <citation type="submission" date="2025-08" db="UniProtKB">
        <authorList>
            <consortium name="RefSeq"/>
        </authorList>
    </citation>
    <scope>IDENTIFICATION</scope>
    <source>
        <strain evidence="4">11010-0011.00</strain>
        <tissue evidence="4">Whole body</tissue>
    </source>
</reference>
<proteinExistence type="predicted"/>
<dbReference type="Proteomes" id="UP000504634">
    <property type="component" value="Unplaced"/>
</dbReference>
<dbReference type="OrthoDB" id="8056715at2759"/>
<accession>A0A6J2UBH1</accession>
<evidence type="ECO:0000313" key="3">
    <source>
        <dbReference type="Proteomes" id="UP000504634"/>
    </source>
</evidence>
<dbReference type="GeneID" id="115632720"/>